<keyword evidence="1" id="KW-0472">Membrane</keyword>
<name>A0ABP3CJS6_9GAMM</name>
<gene>
    <name evidence="2" type="ORF">GCM10009123_14190</name>
</gene>
<dbReference type="Proteomes" id="UP001501221">
    <property type="component" value="Unassembled WGS sequence"/>
</dbReference>
<accession>A0ABP3CJS6</accession>
<proteinExistence type="predicted"/>
<reference evidence="3" key="1">
    <citation type="journal article" date="2019" name="Int. J. Syst. Evol. Microbiol.">
        <title>The Global Catalogue of Microorganisms (GCM) 10K type strain sequencing project: providing services to taxonomists for standard genome sequencing and annotation.</title>
        <authorList>
            <consortium name="The Broad Institute Genomics Platform"/>
            <consortium name="The Broad Institute Genome Sequencing Center for Infectious Disease"/>
            <person name="Wu L."/>
            <person name="Ma J."/>
        </authorList>
    </citation>
    <scope>NUCLEOTIDE SEQUENCE [LARGE SCALE GENOMIC DNA]</scope>
    <source>
        <strain evidence="3">JCM 16211</strain>
    </source>
</reference>
<evidence type="ECO:0000256" key="1">
    <source>
        <dbReference type="SAM" id="Phobius"/>
    </source>
</evidence>
<evidence type="ECO:0000313" key="2">
    <source>
        <dbReference type="EMBL" id="GAA0207846.1"/>
    </source>
</evidence>
<dbReference type="EMBL" id="BAAAFM010000003">
    <property type="protein sequence ID" value="GAA0207846.1"/>
    <property type="molecule type" value="Genomic_DNA"/>
</dbReference>
<comment type="caution">
    <text evidence="2">The sequence shown here is derived from an EMBL/GenBank/DDBJ whole genome shotgun (WGS) entry which is preliminary data.</text>
</comment>
<keyword evidence="1" id="KW-1133">Transmembrane helix</keyword>
<keyword evidence="1" id="KW-0812">Transmembrane</keyword>
<protein>
    <submittedName>
        <fullName evidence="2">Uncharacterized protein</fullName>
    </submittedName>
</protein>
<organism evidence="2 3">
    <name type="scientific">Kangiella japonica</name>
    <dbReference type="NCBI Taxonomy" id="647384"/>
    <lineage>
        <taxon>Bacteria</taxon>
        <taxon>Pseudomonadati</taxon>
        <taxon>Pseudomonadota</taxon>
        <taxon>Gammaproteobacteria</taxon>
        <taxon>Kangiellales</taxon>
        <taxon>Kangiellaceae</taxon>
        <taxon>Kangiella</taxon>
    </lineage>
</organism>
<dbReference type="RefSeq" id="WP_343988627.1">
    <property type="nucleotide sequence ID" value="NZ_BAAAFM010000003.1"/>
</dbReference>
<evidence type="ECO:0000313" key="3">
    <source>
        <dbReference type="Proteomes" id="UP001501221"/>
    </source>
</evidence>
<sequence length="151" mass="16882">MTDATWSAISAISAAVAAIIALITIGISLYNDSKRRQQNELKESMALYASLLLVDRTMDYVIRNPSKDAISKVEASLVDLLSVIASSNTVVSIASSLPTDAEKCLSWIDELDFNNFNDFKESIKQKQFSDYELKFRKIKNELEDKLNITHS</sequence>
<keyword evidence="3" id="KW-1185">Reference proteome</keyword>
<feature type="transmembrane region" description="Helical" evidence="1">
    <location>
        <begin position="6"/>
        <end position="30"/>
    </location>
</feature>